<evidence type="ECO:0000256" key="1">
    <source>
        <dbReference type="ARBA" id="ARBA00000083"/>
    </source>
</evidence>
<dbReference type="Proteomes" id="UP001335183">
    <property type="component" value="Chromosome"/>
</dbReference>
<evidence type="ECO:0000256" key="7">
    <source>
        <dbReference type="ARBA" id="ARBA00023027"/>
    </source>
</evidence>
<keyword evidence="9 10" id="KW-0119">Carbohydrate metabolism</keyword>
<evidence type="ECO:0000256" key="4">
    <source>
        <dbReference type="ARBA" id="ARBA00007637"/>
    </source>
</evidence>
<comment type="similarity">
    <text evidence="4 10">Belongs to the NAD(P)-dependent epimerase/dehydratase family.</text>
</comment>
<dbReference type="GO" id="GO:0003978">
    <property type="term" value="F:UDP-glucose 4-epimerase activity"/>
    <property type="evidence" value="ECO:0007669"/>
    <property type="project" value="UniProtKB-EC"/>
</dbReference>
<evidence type="ECO:0000256" key="9">
    <source>
        <dbReference type="ARBA" id="ARBA00023277"/>
    </source>
</evidence>
<feature type="domain" description="NAD-dependent epimerase/dehydratase" evidence="11">
    <location>
        <begin position="7"/>
        <end position="246"/>
    </location>
</feature>
<dbReference type="EC" id="5.1.3.2" evidence="5 10"/>
<name>A0ABZ2D957_9SPHN</name>
<evidence type="ECO:0000313" key="12">
    <source>
        <dbReference type="EMBL" id="WWA48321.1"/>
    </source>
</evidence>
<comment type="catalytic activity">
    <reaction evidence="1 10">
        <text>UDP-alpha-D-glucose = UDP-alpha-D-galactose</text>
        <dbReference type="Rhea" id="RHEA:22168"/>
        <dbReference type="ChEBI" id="CHEBI:58885"/>
        <dbReference type="ChEBI" id="CHEBI:66914"/>
        <dbReference type="EC" id="5.1.3.2"/>
    </reaction>
</comment>
<evidence type="ECO:0000256" key="10">
    <source>
        <dbReference type="RuleBase" id="RU366046"/>
    </source>
</evidence>
<reference evidence="12 13" key="1">
    <citation type="submission" date="2024-02" db="EMBL/GenBank/DDBJ databases">
        <title>The whole genome sequence of five bacterial samples isolated from Abu Dhabi Sabkha-shore region.</title>
        <authorList>
            <person name="Sudalaimuthuasari N."/>
            <person name="Sarfraz B."/>
            <person name="Tuyisabe J.D."/>
            <person name="Mugisha Ntwali L.D.M."/>
            <person name="Ali A.I.A.A."/>
            <person name="Almansoori S.Z.A."/>
            <person name="Alajami H.S.A."/>
            <person name="Almeqbaali A.A.S."/>
            <person name="Kundu B."/>
            <person name="Saeed E.E."/>
            <person name="Sukumarinath V."/>
            <person name="Mishra A.K."/>
            <person name="Hazzouri K.M."/>
            <person name="Almaskari R."/>
            <person name="Sharma A.K."/>
            <person name="Amiri K.M.A."/>
        </authorList>
    </citation>
    <scope>NUCLEOTIDE SEQUENCE [LARGE SCALE GENOMIC DNA]</scope>
    <source>
        <strain evidence="13">kcgeb_sd</strain>
    </source>
</reference>
<evidence type="ECO:0000256" key="6">
    <source>
        <dbReference type="ARBA" id="ARBA00018569"/>
    </source>
</evidence>
<dbReference type="Gene3D" id="3.40.50.720">
    <property type="entry name" value="NAD(P)-binding Rossmann-like Domain"/>
    <property type="match status" value="1"/>
</dbReference>
<dbReference type="PANTHER" id="PTHR43725">
    <property type="entry name" value="UDP-GLUCOSE 4-EPIMERASE"/>
    <property type="match status" value="1"/>
</dbReference>
<keyword evidence="8 10" id="KW-0413">Isomerase</keyword>
<comment type="cofactor">
    <cofactor evidence="2 10">
        <name>NAD(+)</name>
        <dbReference type="ChEBI" id="CHEBI:57540"/>
    </cofactor>
</comment>
<evidence type="ECO:0000313" key="13">
    <source>
        <dbReference type="Proteomes" id="UP001335183"/>
    </source>
</evidence>
<gene>
    <name evidence="12" type="primary">galE</name>
    <name evidence="12" type="ORF">V5F89_05315</name>
</gene>
<dbReference type="InterPro" id="IPR036291">
    <property type="entry name" value="NAD(P)-bd_dom_sf"/>
</dbReference>
<evidence type="ECO:0000256" key="8">
    <source>
        <dbReference type="ARBA" id="ARBA00023235"/>
    </source>
</evidence>
<dbReference type="InterPro" id="IPR001509">
    <property type="entry name" value="Epimerase_deHydtase"/>
</dbReference>
<accession>A0ABZ2D957</accession>
<evidence type="ECO:0000256" key="2">
    <source>
        <dbReference type="ARBA" id="ARBA00001911"/>
    </source>
</evidence>
<dbReference type="CDD" id="cd05247">
    <property type="entry name" value="UDP_G4E_1_SDR_e"/>
    <property type="match status" value="1"/>
</dbReference>
<protein>
    <recommendedName>
        <fullName evidence="6 10">UDP-glucose 4-epimerase</fullName>
        <ecNumber evidence="5 10">5.1.3.2</ecNumber>
    </recommendedName>
</protein>
<dbReference type="InterPro" id="IPR005886">
    <property type="entry name" value="UDP_G4E"/>
</dbReference>
<comment type="subunit">
    <text evidence="10">Homodimer.</text>
</comment>
<dbReference type="EMBL" id="CP144918">
    <property type="protein sequence ID" value="WWA48321.1"/>
    <property type="molecule type" value="Genomic_DNA"/>
</dbReference>
<dbReference type="Pfam" id="PF01370">
    <property type="entry name" value="Epimerase"/>
    <property type="match status" value="1"/>
</dbReference>
<dbReference type="PANTHER" id="PTHR43725:SF53">
    <property type="entry name" value="UDP-ARABINOSE 4-EPIMERASE 1"/>
    <property type="match status" value="1"/>
</dbReference>
<dbReference type="RefSeq" id="WP_338447206.1">
    <property type="nucleotide sequence ID" value="NZ_CP144918.1"/>
</dbReference>
<comment type="pathway">
    <text evidence="3 10">Carbohydrate metabolism; galactose metabolism.</text>
</comment>
<keyword evidence="7 10" id="KW-0520">NAD</keyword>
<evidence type="ECO:0000259" key="11">
    <source>
        <dbReference type="Pfam" id="PF01370"/>
    </source>
</evidence>
<dbReference type="SUPFAM" id="SSF51735">
    <property type="entry name" value="NAD(P)-binding Rossmann-fold domains"/>
    <property type="match status" value="1"/>
</dbReference>
<organism evidence="12 13">
    <name type="scientific">Pelagerythrobacter marensis</name>
    <dbReference type="NCBI Taxonomy" id="543877"/>
    <lineage>
        <taxon>Bacteria</taxon>
        <taxon>Pseudomonadati</taxon>
        <taxon>Pseudomonadota</taxon>
        <taxon>Alphaproteobacteria</taxon>
        <taxon>Sphingomonadales</taxon>
        <taxon>Erythrobacteraceae</taxon>
        <taxon>Pelagerythrobacter</taxon>
    </lineage>
</organism>
<keyword evidence="13" id="KW-1185">Reference proteome</keyword>
<proteinExistence type="inferred from homology"/>
<evidence type="ECO:0000256" key="3">
    <source>
        <dbReference type="ARBA" id="ARBA00004947"/>
    </source>
</evidence>
<evidence type="ECO:0000256" key="5">
    <source>
        <dbReference type="ARBA" id="ARBA00013189"/>
    </source>
</evidence>
<dbReference type="Gene3D" id="3.90.25.10">
    <property type="entry name" value="UDP-galactose 4-epimerase, domain 1"/>
    <property type="match status" value="1"/>
</dbReference>
<dbReference type="NCBIfam" id="TIGR01179">
    <property type="entry name" value="galE"/>
    <property type="match status" value="1"/>
</dbReference>
<sequence>MDCKPPVLVTGGAGYIGSHAVLALLDADWPVAVVDNLSTGFRFAVPPTVPFYRGDVGDAALLARIFAEQGIGAIMHFAGSVVVPESVADPLGYYDNNTVKSRALIAAAVAAGVPRIVFSSTAATYGMPDVSPVGEDAPQRPINPYGWSKLMTERMLADAAAAHRLDYCALRYFNVAGADPRGRTGQSTAGATHLIKVACEAATGRRSHVEVYGTDYATPDGTGVRDYIHVSDLVAAHVLALEALIAEPGRSLTMNCGYGRGFSVLEVLDAVDRATGGAIERRFGPRRPGDPDSIVSDPARIRATLPWEPKYADLDRIVSHALQWERVLAEQSAGEADGLRRVVSAA</sequence>